<dbReference type="AlphaFoldDB" id="A0A645EAZ3"/>
<gene>
    <name evidence="1" type="ORF">SDC9_146435</name>
</gene>
<name>A0A645EAZ3_9ZZZZ</name>
<dbReference type="EMBL" id="VSSQ01045348">
    <property type="protein sequence ID" value="MPM99244.1"/>
    <property type="molecule type" value="Genomic_DNA"/>
</dbReference>
<protein>
    <submittedName>
        <fullName evidence="1">Uncharacterized protein</fullName>
    </submittedName>
</protein>
<comment type="caution">
    <text evidence="1">The sequence shown here is derived from an EMBL/GenBank/DDBJ whole genome shotgun (WGS) entry which is preliminary data.</text>
</comment>
<proteinExistence type="predicted"/>
<reference evidence="1" key="1">
    <citation type="submission" date="2019-08" db="EMBL/GenBank/DDBJ databases">
        <authorList>
            <person name="Kucharzyk K."/>
            <person name="Murdoch R.W."/>
            <person name="Higgins S."/>
            <person name="Loffler F."/>
        </authorList>
    </citation>
    <scope>NUCLEOTIDE SEQUENCE</scope>
</reference>
<sequence>MGEVRNIGQRGVEVVGHGDEDAFARRVAFARGRRPIITAAVDDGKITHDAGRVRRVRIGHPTVVGGVRPQFKMPAGPGAGFAEKARGVTVVPVDEGRDVNAVTGENTR</sequence>
<organism evidence="1">
    <name type="scientific">bioreactor metagenome</name>
    <dbReference type="NCBI Taxonomy" id="1076179"/>
    <lineage>
        <taxon>unclassified sequences</taxon>
        <taxon>metagenomes</taxon>
        <taxon>ecological metagenomes</taxon>
    </lineage>
</organism>
<accession>A0A645EAZ3</accession>
<evidence type="ECO:0000313" key="1">
    <source>
        <dbReference type="EMBL" id="MPM99244.1"/>
    </source>
</evidence>